<feature type="region of interest" description="Disordered" evidence="2">
    <location>
        <begin position="1"/>
        <end position="23"/>
    </location>
</feature>
<gene>
    <name evidence="4" type="ORF">JOF53_006632</name>
</gene>
<sequence>MTTYLSDTDKGLPISQPPEFKTPSHERVHLKRRLTAAVRLFGHYGFDEGISGHLSVRDPEHHDQFWVNPFGVAFNRIRVSDLICVDSAGTIVHGDLPINPSAFVIHSAIHNQRPDAHAAAHAHTLNSRALTALGTGLEVVDQESAAFYDDHVLCDDYEGPTVDPGQGQAVATALGDKRAILLRYHGLITVGGTIDEAAFWFISFDRCADVQLRARAAGALRPMSQEQARSARSGFGDPKLAWYSFQVLYDHIVNLQPDFLDE</sequence>
<dbReference type="RefSeq" id="WP_086788493.1">
    <property type="nucleotide sequence ID" value="NZ_JAGIOO010000001.1"/>
</dbReference>
<proteinExistence type="inferred from homology"/>
<dbReference type="EMBL" id="JAGIOO010000001">
    <property type="protein sequence ID" value="MBP2477760.1"/>
    <property type="molecule type" value="Genomic_DNA"/>
</dbReference>
<evidence type="ECO:0000259" key="3">
    <source>
        <dbReference type="SMART" id="SM01007"/>
    </source>
</evidence>
<dbReference type="SUPFAM" id="SSF53639">
    <property type="entry name" value="AraD/HMP-PK domain-like"/>
    <property type="match status" value="1"/>
</dbReference>
<dbReference type="PANTHER" id="PTHR10672">
    <property type="entry name" value="ADDUCIN"/>
    <property type="match status" value="1"/>
</dbReference>
<evidence type="ECO:0000313" key="5">
    <source>
        <dbReference type="Proteomes" id="UP001519363"/>
    </source>
</evidence>
<comment type="similarity">
    <text evidence="1">Belongs to the aldolase class II family.</text>
</comment>
<dbReference type="PANTHER" id="PTHR10672:SF3">
    <property type="entry name" value="PROTEIN HU-LI TAI SHAO"/>
    <property type="match status" value="1"/>
</dbReference>
<dbReference type="Pfam" id="PF00596">
    <property type="entry name" value="Aldolase_II"/>
    <property type="match status" value="1"/>
</dbReference>
<dbReference type="NCBIfam" id="NF004855">
    <property type="entry name" value="PRK06208.1"/>
    <property type="match status" value="1"/>
</dbReference>
<keyword evidence="5" id="KW-1185">Reference proteome</keyword>
<evidence type="ECO:0000256" key="1">
    <source>
        <dbReference type="ARBA" id="ARBA00037961"/>
    </source>
</evidence>
<protein>
    <submittedName>
        <fullName evidence="4">Ribulose-5-phosphate 4-epimerase/fuculose-1-phosphate aldolase</fullName>
    </submittedName>
</protein>
<evidence type="ECO:0000256" key="2">
    <source>
        <dbReference type="SAM" id="MobiDB-lite"/>
    </source>
</evidence>
<reference evidence="4 5" key="1">
    <citation type="submission" date="2021-03" db="EMBL/GenBank/DDBJ databases">
        <title>Sequencing the genomes of 1000 actinobacteria strains.</title>
        <authorList>
            <person name="Klenk H.-P."/>
        </authorList>
    </citation>
    <scope>NUCLEOTIDE SEQUENCE [LARGE SCALE GENOMIC DNA]</scope>
    <source>
        <strain evidence="4 5">DSM 44580</strain>
    </source>
</reference>
<evidence type="ECO:0000313" key="4">
    <source>
        <dbReference type="EMBL" id="MBP2477760.1"/>
    </source>
</evidence>
<dbReference type="SMART" id="SM01007">
    <property type="entry name" value="Aldolase_II"/>
    <property type="match status" value="1"/>
</dbReference>
<dbReference type="Proteomes" id="UP001519363">
    <property type="component" value="Unassembled WGS sequence"/>
</dbReference>
<organism evidence="4 5">
    <name type="scientific">Crossiella equi</name>
    <dbReference type="NCBI Taxonomy" id="130796"/>
    <lineage>
        <taxon>Bacteria</taxon>
        <taxon>Bacillati</taxon>
        <taxon>Actinomycetota</taxon>
        <taxon>Actinomycetes</taxon>
        <taxon>Pseudonocardiales</taxon>
        <taxon>Pseudonocardiaceae</taxon>
        <taxon>Crossiella</taxon>
    </lineage>
</organism>
<dbReference type="InterPro" id="IPR001303">
    <property type="entry name" value="Aldolase_II/adducin_N"/>
</dbReference>
<dbReference type="InterPro" id="IPR051017">
    <property type="entry name" value="Aldolase-II_Adducin_sf"/>
</dbReference>
<feature type="domain" description="Class II aldolase/adducin N-terminal" evidence="3">
    <location>
        <begin position="32"/>
        <end position="212"/>
    </location>
</feature>
<name>A0ABS5AQ04_9PSEU</name>
<dbReference type="InterPro" id="IPR036409">
    <property type="entry name" value="Aldolase_II/adducin_N_sf"/>
</dbReference>
<comment type="caution">
    <text evidence="4">The sequence shown here is derived from an EMBL/GenBank/DDBJ whole genome shotgun (WGS) entry which is preliminary data.</text>
</comment>
<dbReference type="Gene3D" id="3.40.225.10">
    <property type="entry name" value="Class II aldolase/adducin N-terminal domain"/>
    <property type="match status" value="1"/>
</dbReference>
<accession>A0ABS5AQ04</accession>